<accession>A0AAV6H1E5</accession>
<dbReference type="PANTHER" id="PTHR45713:SF6">
    <property type="entry name" value="F5_8 TYPE C DOMAIN-CONTAINING PROTEIN"/>
    <property type="match status" value="1"/>
</dbReference>
<dbReference type="EMBL" id="JADWDJ010000005">
    <property type="protein sequence ID" value="KAG5281173.1"/>
    <property type="molecule type" value="Genomic_DNA"/>
</dbReference>
<feature type="signal peptide" evidence="8">
    <location>
        <begin position="1"/>
        <end position="31"/>
    </location>
</feature>
<dbReference type="Gene3D" id="2.60.120.260">
    <property type="entry name" value="Galactose-binding domain-like"/>
    <property type="match status" value="3"/>
</dbReference>
<dbReference type="InterPro" id="IPR051941">
    <property type="entry name" value="BG_Antigen-Binding_Lectin"/>
</dbReference>
<dbReference type="AlphaFoldDB" id="A0AAV6H1E5"/>
<keyword evidence="6" id="KW-0106">Calcium</keyword>
<evidence type="ECO:0000256" key="2">
    <source>
        <dbReference type="ARBA" id="ARBA00010147"/>
    </source>
</evidence>
<keyword evidence="7" id="KW-1015">Disulfide bond</keyword>
<reference evidence="10" key="1">
    <citation type="submission" date="2020-10" db="EMBL/GenBank/DDBJ databases">
        <title>Chromosome-scale genome assembly of the Allis shad, Alosa alosa.</title>
        <authorList>
            <person name="Margot Z."/>
            <person name="Christophe K."/>
            <person name="Cabau C."/>
            <person name="Louis A."/>
            <person name="Berthelot C."/>
            <person name="Parey E."/>
            <person name="Roest Crollius H."/>
            <person name="Montfort J."/>
            <person name="Robinson-Rechavi M."/>
            <person name="Bucao C."/>
            <person name="Bouchez O."/>
            <person name="Gislard M."/>
            <person name="Lluch J."/>
            <person name="Milhes M."/>
            <person name="Lampietro C."/>
            <person name="Lopez Roques C."/>
            <person name="Donnadieu C."/>
            <person name="Braasch I."/>
            <person name="Desvignes T."/>
            <person name="Postlethwait J."/>
            <person name="Bobe J."/>
            <person name="Guiguen Y."/>
        </authorList>
    </citation>
    <scope>NUCLEOTIDE SEQUENCE</scope>
    <source>
        <strain evidence="10">M-15738</strain>
        <tissue evidence="10">Blood</tissue>
    </source>
</reference>
<evidence type="ECO:0000313" key="10">
    <source>
        <dbReference type="EMBL" id="KAG5281173.1"/>
    </source>
</evidence>
<dbReference type="GO" id="GO:0010185">
    <property type="term" value="P:regulation of cellular defense response"/>
    <property type="evidence" value="ECO:0007669"/>
    <property type="project" value="UniProtKB-ARBA"/>
</dbReference>
<feature type="chain" id="PRO_5043361045" description="Fucolectin tachylectin-4 pentraxin-1 domain-containing protein" evidence="8">
    <location>
        <begin position="32"/>
        <end position="496"/>
    </location>
</feature>
<dbReference type="GO" id="GO:0046872">
    <property type="term" value="F:metal ion binding"/>
    <property type="evidence" value="ECO:0007669"/>
    <property type="project" value="UniProtKB-KW"/>
</dbReference>
<comment type="subunit">
    <text evidence="3">Homotrimer.</text>
</comment>
<evidence type="ECO:0000259" key="9">
    <source>
        <dbReference type="SMART" id="SM00607"/>
    </source>
</evidence>
<comment type="caution">
    <text evidence="10">The sequence shown here is derived from an EMBL/GenBank/DDBJ whole genome shotgun (WGS) entry which is preliminary data.</text>
</comment>
<evidence type="ECO:0000256" key="3">
    <source>
        <dbReference type="ARBA" id="ARBA00011233"/>
    </source>
</evidence>
<dbReference type="Pfam" id="PF22633">
    <property type="entry name" value="F5_F8_type_C_2"/>
    <property type="match status" value="3"/>
</dbReference>
<keyword evidence="8" id="KW-0732">Signal</keyword>
<feature type="domain" description="Fucolectin tachylectin-4 pentraxin-1" evidence="9">
    <location>
        <begin position="36"/>
        <end position="177"/>
    </location>
</feature>
<gene>
    <name evidence="10" type="ORF">AALO_G00068210</name>
</gene>
<dbReference type="PANTHER" id="PTHR45713">
    <property type="entry name" value="FTP DOMAIN-CONTAINING PROTEIN"/>
    <property type="match status" value="1"/>
</dbReference>
<feature type="domain" description="Fucolectin tachylectin-4 pentraxin-1" evidence="9">
    <location>
        <begin position="178"/>
        <end position="320"/>
    </location>
</feature>
<feature type="domain" description="Fucolectin tachylectin-4 pentraxin-1" evidence="9">
    <location>
        <begin position="323"/>
        <end position="468"/>
    </location>
</feature>
<dbReference type="Proteomes" id="UP000823561">
    <property type="component" value="Chromosome 5"/>
</dbReference>
<dbReference type="InterPro" id="IPR008979">
    <property type="entry name" value="Galactose-bd-like_sf"/>
</dbReference>
<dbReference type="GO" id="GO:0001868">
    <property type="term" value="P:regulation of complement activation, lectin pathway"/>
    <property type="evidence" value="ECO:0007669"/>
    <property type="project" value="UniProtKB-ARBA"/>
</dbReference>
<dbReference type="InterPro" id="IPR006585">
    <property type="entry name" value="FTP1"/>
</dbReference>
<comment type="similarity">
    <text evidence="2">Belongs to the fucolectin family.</text>
</comment>
<evidence type="ECO:0000256" key="1">
    <source>
        <dbReference type="ARBA" id="ARBA00002219"/>
    </source>
</evidence>
<organism evidence="10 11">
    <name type="scientific">Alosa alosa</name>
    <name type="common">allis shad</name>
    <dbReference type="NCBI Taxonomy" id="278164"/>
    <lineage>
        <taxon>Eukaryota</taxon>
        <taxon>Metazoa</taxon>
        <taxon>Chordata</taxon>
        <taxon>Craniata</taxon>
        <taxon>Vertebrata</taxon>
        <taxon>Euteleostomi</taxon>
        <taxon>Actinopterygii</taxon>
        <taxon>Neopterygii</taxon>
        <taxon>Teleostei</taxon>
        <taxon>Clupei</taxon>
        <taxon>Clupeiformes</taxon>
        <taxon>Clupeoidei</taxon>
        <taxon>Clupeidae</taxon>
        <taxon>Alosa</taxon>
    </lineage>
</organism>
<keyword evidence="4" id="KW-0479">Metal-binding</keyword>
<comment type="function">
    <text evidence="1">Acts as a defensive agent. Recognizes blood group fucosylated oligosaccharides including A, B, H and Lewis B-type antigens. Does not recognize Lewis A antigen and has low affinity for monovalent haptens.</text>
</comment>
<keyword evidence="11" id="KW-1185">Reference proteome</keyword>
<evidence type="ECO:0000256" key="5">
    <source>
        <dbReference type="ARBA" id="ARBA00022734"/>
    </source>
</evidence>
<sequence length="496" mass="55452">MTCSRTFGDSLQRMLSFRLLCLLGVLRGTMTRLAEVTNVALGGIATQSGKTWEWGHANNAIDGNRDSNWYHYSCSHTVLEPNPWWRVDLLKKYRVHSVVITNRGDCCPMRLQGARITIGNSPEINGGNQICGNISNPAGQFWTFNCEGMEGRYIHVYIQGRSEYLSLCEVEVYAESNLKNVALDGIAAHSGKTWDSGHAMKAIDGNRDSIWNHNSCSHTHFTTDPWWRVDLLRKYRVQSVVITNRKDCCGARLNGAWIVIGNSPEIHHSNQILFSCGNISNPAGQSMTFNCEGMEGRYVHVFIQGRSEYLTLCEVEVYAESYLKNVALDGIATQSGATWDWGHADKAIDGNRDSNWYHYSCSHTGLEPNPWWRVDLLKKYRVHSVVITNRGDCCGERLNGVRIKIGNSPEIHDSYQICDNANAGKSWTFNCDGMEGRYVHVYIQGRSEYLTLCEVEVYTESSGRLAAQFSGASTLSLCACALLAWIAAALLTKSLS</sequence>
<evidence type="ECO:0000256" key="6">
    <source>
        <dbReference type="ARBA" id="ARBA00022837"/>
    </source>
</evidence>
<dbReference type="GO" id="GO:0042806">
    <property type="term" value="F:fucose binding"/>
    <property type="evidence" value="ECO:0007669"/>
    <property type="project" value="UniProtKB-ARBA"/>
</dbReference>
<dbReference type="SUPFAM" id="SSF49785">
    <property type="entry name" value="Galactose-binding domain-like"/>
    <property type="match status" value="3"/>
</dbReference>
<keyword evidence="5" id="KW-0430">Lectin</keyword>
<name>A0AAV6H1E5_9TELE</name>
<evidence type="ECO:0000256" key="4">
    <source>
        <dbReference type="ARBA" id="ARBA00022723"/>
    </source>
</evidence>
<evidence type="ECO:0000256" key="7">
    <source>
        <dbReference type="ARBA" id="ARBA00023157"/>
    </source>
</evidence>
<evidence type="ECO:0000256" key="8">
    <source>
        <dbReference type="SAM" id="SignalP"/>
    </source>
</evidence>
<evidence type="ECO:0000313" key="11">
    <source>
        <dbReference type="Proteomes" id="UP000823561"/>
    </source>
</evidence>
<protein>
    <recommendedName>
        <fullName evidence="9">Fucolectin tachylectin-4 pentraxin-1 domain-containing protein</fullName>
    </recommendedName>
</protein>
<dbReference type="SMART" id="SM00607">
    <property type="entry name" value="FTP"/>
    <property type="match status" value="3"/>
</dbReference>
<proteinExistence type="inferred from homology"/>